<dbReference type="Pfam" id="PF07703">
    <property type="entry name" value="A2M_BRD"/>
    <property type="match status" value="1"/>
</dbReference>
<dbReference type="SMART" id="SM01419">
    <property type="entry name" value="Thiol-ester_cl"/>
    <property type="match status" value="1"/>
</dbReference>
<dbReference type="Pfam" id="PF17973">
    <property type="entry name" value="bMG10"/>
    <property type="match status" value="1"/>
</dbReference>
<sequence length="2133" mass="241870">MKIILRLVLFLISLLLFTAKSFSQQRPKISNNDFIKVDSLANKAKPKEALAIINSLNIQARKDGNTVLLIKSAMYRMMFQSYLAEDALTKILIDLKEDIRGAKQPEKSVLQSLLAETYWRYYQQNRYRIFRRTEVQANIDNDINLWSAKKIADEIVKTLLLSLSKKELLQDTKIGVLNNLLLGDTTTRSLRPTLYDLLAHRALDILMNTEVDLAKTADTGVDFTNPVLFGDYKTFMSIKLTVNDSTSFAAEKIKIFQNLLQYHSSHYNEAALADADLKRLKFIYERSTGLNKRADYLKAIRLLATKATKTEIYADLLYEQALFYKNDEFRLYGQLSASSPYDRNPDLIKAVELANKAIAAFPKSNGAINAANLIKDIKDKTLGIELKEFSQPGRPSQLFFSYKNIDTIHLQVYKVPAEFSYYSGYEGKQEYQEFLQNHKAVKSWSVILPRLVDYQPHTLIDKMDGFPEGNYIVLVQNTMDTSRADRIIQRANFKVTSIAATHRFIHNTNEYFLADRLTGTPLKDVSIQEIVTEFKGNQGINYNGEKVKTDGLGYAISKEVRGVQYARIINGSDTLCMSVNNYRNNYKPELKRVVLFTDRSIYRPGQTVFYKGLFMQTELDRNSIIPAQSIALKFKDANYKDIEEVTVTTNDYGTFQGSFVIPAGKLNGSMLLSTDYGSISVQVEEYKRPAFEIAFDPLNQKYKLNDSIKVQGKASSFSGYPVTGATVNYKVYRSRITDYFRSYQTDSPKQIAIGTTKTKEGGGFEITFFAAGDPNTYVNYTFRITADITDLNGETRTASKSINAGKIDLVLNAALPDQLFLKSKTDSIPFIIQNLNGEPIAAKVQAEWTALKYPGRLINRSVFASIAENYTLNKENFLKIFPDEEYKGDGNPKNWGPLKQSFIQNIAVSKGKGALALNEKSLSPGYYKVKLIAQNSQNDTLSQTSIVRIYTDERTAILRMNEWLVAEKTTIAPSESAIFRIAGALPGARAYYEIYYKDKIIEKVWIKTSQKQTIIKVPQKPGFENSFAVQFTMIQNGEVYNSLQNVNIIDPSKELSISFLTFRNKLQPGEKESWKLKISNKKGEKQMAEMVATLYDVSLDKLKKMDWADINAPYYNYTAYQWDFNVNKIGYGTELWFLRRYPDYFRAKQRNYEHLNAFGFETGGGAYNYRSYLQGLARQERMGNSAVAIRKLEKLQSGQERYGVISDSEGYAVPGALVRIGKLKVFTDANGIYNMKGQLGDELKVSAIGYQTFTLKLTQIRREDIILENETNGLSEISVMPSPKQKKEITSSAVMIRGLSSASAGLSTERATLHEIRTERIAEDSKVYDFVSIADTYDAKNDIYIINGKPVRGTSKIIPRTNFNEIAFFYPQLKTNEAGEINIEFTIPQSLTRFKMMGFAHTKDLKTATIERELITQKQLAISINAPRFFREGDTILLIGKLNNLSGKALNGNASLELRDALTGKIIQILAAGGKSAQEFKVADKSNEILKWPLIIPSGVNAITYKVLAQSGKYSDGEEMTVPVLSNAMLVTETMPLNVRGNTSKTFTFDKLLKSGSSKTLKNQALTLEFTANPIWYAIQSLPYLMEYPYECAEQTFSRFYANSFATGIINSSPKIKQVFNQWKQTNNGEALLSNLEKNQELKSILLEETPWVSAAASQTEQKKRLAILFDLNRMSYELKTNFEKLEKMQKPNGSFAWFTGMSDDRYITQHIVLGMGQLKHLKLIDEKVFPAFNVTLNKAIIYLDNQLKDDFKKEVKGKGIAYLPLHYLYGRSYTAQKNDDPKFRKAIAFYLKKVADNWNTMEPYQQGQAALVLSRNGNKTEALKIINLLKERAQQNDELGMYWANNRNGWWWYQNPIETQALLIEAFDEVAEDSRSVEEMKIWLLKNKQTNDWKTTKATAAACYALLRKGYNLLEESAEPEILIGNKTFGETGLADSPKEAGTGYQKVSITGVNVKPEMGTVKVKNNNKTIAWGGVYWQYFEQLDKITPAQTGVRIKKQLFIQKQTTKGDVLTPLNANNVLTPGDLLKVRIEIYADRDMEYVHLKDMRSSGFEPVNVISRYKYQDGLGYYESTKDASTNFFISYLRKGVYVFEYALRVTHAGDFSNGITSLQCMYAPEFTTHSEGVRIKVKP</sequence>
<dbReference type="Gene3D" id="2.60.40.1930">
    <property type="match status" value="1"/>
</dbReference>
<protein>
    <submittedName>
        <fullName evidence="3">Uncharacterized protein YfaS (Alpha-2-macroglobulin family)</fullName>
    </submittedName>
</protein>
<dbReference type="InterPro" id="IPR051802">
    <property type="entry name" value="YfhM-like"/>
</dbReference>
<dbReference type="SUPFAM" id="SSF48239">
    <property type="entry name" value="Terpenoid cyclases/Protein prenyltransferases"/>
    <property type="match status" value="1"/>
</dbReference>
<dbReference type="InterPro" id="IPR008930">
    <property type="entry name" value="Terpenoid_cyclase/PrenylTrfase"/>
</dbReference>
<comment type="similarity">
    <text evidence="1">Belongs to the protease inhibitor I39 (alpha-2-macroglobulin) family. Bacterial alpha-2-macroglobulin subfamily.</text>
</comment>
<gene>
    <name evidence="3" type="ORF">HDE68_002293</name>
</gene>
<dbReference type="InterPro" id="IPR002890">
    <property type="entry name" value="MG2"/>
</dbReference>
<reference evidence="3 4" key="1">
    <citation type="submission" date="2020-08" db="EMBL/GenBank/DDBJ databases">
        <title>Genomic Encyclopedia of Type Strains, Phase IV (KMG-V): Genome sequencing to study the core and pangenomes of soil and plant-associated prokaryotes.</title>
        <authorList>
            <person name="Whitman W."/>
        </authorList>
    </citation>
    <scope>NUCLEOTIDE SEQUENCE [LARGE SCALE GENOMIC DNA]</scope>
    <source>
        <strain evidence="3 4">S3M1</strain>
    </source>
</reference>
<evidence type="ECO:0000313" key="3">
    <source>
        <dbReference type="EMBL" id="MBB5636392.1"/>
    </source>
</evidence>
<dbReference type="InterPro" id="IPR047565">
    <property type="entry name" value="Alpha-macroglob_thiol-ester_cl"/>
</dbReference>
<dbReference type="InterPro" id="IPR008969">
    <property type="entry name" value="CarboxyPept-like_regulatory"/>
</dbReference>
<dbReference type="Proteomes" id="UP000537204">
    <property type="component" value="Unassembled WGS sequence"/>
</dbReference>
<dbReference type="PANTHER" id="PTHR40094">
    <property type="entry name" value="ALPHA-2-MACROGLOBULIN HOMOLOG"/>
    <property type="match status" value="1"/>
</dbReference>
<dbReference type="Gene3D" id="1.50.10.20">
    <property type="match status" value="1"/>
</dbReference>
<feature type="domain" description="Alpha-2-macroglobulin" evidence="2">
    <location>
        <begin position="1367"/>
        <end position="1456"/>
    </location>
</feature>
<dbReference type="InterPro" id="IPR001599">
    <property type="entry name" value="Macroglobln_a2"/>
</dbReference>
<dbReference type="InterPro" id="IPR011625">
    <property type="entry name" value="A2M_N_BRD"/>
</dbReference>
<name>A0A7W8ZM92_9SPHI</name>
<dbReference type="EMBL" id="JACHCE010000003">
    <property type="protein sequence ID" value="MBB5636392.1"/>
    <property type="molecule type" value="Genomic_DNA"/>
</dbReference>
<dbReference type="PANTHER" id="PTHR40094:SF1">
    <property type="entry name" value="UBIQUITIN DOMAIN-CONTAINING PROTEIN"/>
    <property type="match status" value="1"/>
</dbReference>
<dbReference type="RefSeq" id="WP_183881920.1">
    <property type="nucleotide sequence ID" value="NZ_JACHCE010000003.1"/>
</dbReference>
<dbReference type="GO" id="GO:0004866">
    <property type="term" value="F:endopeptidase inhibitor activity"/>
    <property type="evidence" value="ECO:0007669"/>
    <property type="project" value="InterPro"/>
</dbReference>
<evidence type="ECO:0000313" key="4">
    <source>
        <dbReference type="Proteomes" id="UP000537204"/>
    </source>
</evidence>
<proteinExistence type="inferred from homology"/>
<dbReference type="Pfam" id="PF00207">
    <property type="entry name" value="A2M"/>
    <property type="match status" value="1"/>
</dbReference>
<dbReference type="Pfam" id="PF01835">
    <property type="entry name" value="MG2"/>
    <property type="match status" value="1"/>
</dbReference>
<evidence type="ECO:0000259" key="2">
    <source>
        <dbReference type="SMART" id="SM01360"/>
    </source>
</evidence>
<dbReference type="SUPFAM" id="SSF49464">
    <property type="entry name" value="Carboxypeptidase regulatory domain-like"/>
    <property type="match status" value="1"/>
</dbReference>
<accession>A0A7W8ZM92</accession>
<dbReference type="InterPro" id="IPR041246">
    <property type="entry name" value="Bact_MG10"/>
</dbReference>
<evidence type="ECO:0000256" key="1">
    <source>
        <dbReference type="ARBA" id="ARBA00010556"/>
    </source>
</evidence>
<comment type="caution">
    <text evidence="3">The sequence shown here is derived from an EMBL/GenBank/DDBJ whole genome shotgun (WGS) entry which is preliminary data.</text>
</comment>
<dbReference type="SMART" id="SM01360">
    <property type="entry name" value="A2M"/>
    <property type="match status" value="1"/>
</dbReference>
<organism evidence="3 4">
    <name type="scientific">Pedobacter cryoconitis</name>
    <dbReference type="NCBI Taxonomy" id="188932"/>
    <lineage>
        <taxon>Bacteria</taxon>
        <taxon>Pseudomonadati</taxon>
        <taxon>Bacteroidota</taxon>
        <taxon>Sphingobacteriia</taxon>
        <taxon>Sphingobacteriales</taxon>
        <taxon>Sphingobacteriaceae</taxon>
        <taxon>Pedobacter</taxon>
    </lineage>
</organism>